<reference evidence="2" key="2">
    <citation type="submission" date="2016-01" db="EMBL/GenBank/DDBJ databases">
        <title>Six Aerococcus type strain genome sequencing and assembly using PacBio and Illumina Hiseq.</title>
        <authorList>
            <person name="Carkaci D."/>
            <person name="Dargis R."/>
            <person name="Nielsen X.C."/>
            <person name="Skovgaard O."/>
            <person name="Fuursted K."/>
            <person name="Christensen J.J."/>
        </authorList>
    </citation>
    <scope>NUCLEOTIDE SEQUENCE [LARGE SCALE GENOMIC DNA]</scope>
    <source>
        <strain evidence="2">CCUG4311</strain>
    </source>
</reference>
<gene>
    <name evidence="1" type="ORF">AWM76_01650</name>
</gene>
<sequence>MNLPLALTDVPHVQTYVKAYDDKDFNLDILLEKIAQVPEVFNGVDLVDSFAGFEETRYASAACVWGLFLI</sequence>
<organism evidence="1 2">
    <name type="scientific">Aerococcus viridans</name>
    <dbReference type="NCBI Taxonomy" id="1377"/>
    <lineage>
        <taxon>Bacteria</taxon>
        <taxon>Bacillati</taxon>
        <taxon>Bacillota</taxon>
        <taxon>Bacilli</taxon>
        <taxon>Lactobacillales</taxon>
        <taxon>Aerococcaceae</taxon>
        <taxon>Aerococcus</taxon>
    </lineage>
</organism>
<proteinExistence type="predicted"/>
<reference evidence="1 2" key="1">
    <citation type="journal article" date="2016" name="Genome Announc.">
        <title>Complete Genome Sequences of Aerococcus christensenii CCUG 28831T, Aerococcus sanguinicola CCUG 43001T, Aerococcus urinae CCUG 36881T, Aerococcus urinaeequi CCUG 28094T, Aerococcus urinaehominis CCUG 42038 BT, and Aerococcus viridans CCUG 4311T.</title>
        <authorList>
            <person name="Carkaci D."/>
            <person name="Dargis R."/>
            <person name="Nielsen X.C."/>
            <person name="Skovgaard O."/>
            <person name="Fuursted K."/>
            <person name="Christensen J.J."/>
        </authorList>
    </citation>
    <scope>NUCLEOTIDE SEQUENCE [LARGE SCALE GENOMIC DNA]</scope>
    <source>
        <strain evidence="1 2">CCUG4311</strain>
    </source>
</reference>
<name>A0AAU8UJ81_9LACT</name>
<protein>
    <submittedName>
        <fullName evidence="1">Uncharacterized protein</fullName>
    </submittedName>
</protein>
<dbReference type="RefSeq" id="WP_003142221.1">
    <property type="nucleotide sequence ID" value="NZ_CP014164.1"/>
</dbReference>
<evidence type="ECO:0000313" key="1">
    <source>
        <dbReference type="EMBL" id="AMC00371.1"/>
    </source>
</evidence>
<evidence type="ECO:0000313" key="2">
    <source>
        <dbReference type="Proteomes" id="UP000066986"/>
    </source>
</evidence>
<dbReference type="AlphaFoldDB" id="A0AAU8UJ81"/>
<dbReference type="Proteomes" id="UP000066986">
    <property type="component" value="Chromosome"/>
</dbReference>
<accession>A0AAU8UJ81</accession>
<dbReference type="EMBL" id="CP014164">
    <property type="protein sequence ID" value="AMC00371.1"/>
    <property type="molecule type" value="Genomic_DNA"/>
</dbReference>
<dbReference type="GeneID" id="32029612"/>
<dbReference type="KEGG" id="avs:AWM76_01650"/>